<evidence type="ECO:0000256" key="1">
    <source>
        <dbReference type="SAM" id="MobiDB-lite"/>
    </source>
</evidence>
<evidence type="ECO:0000313" key="2">
    <source>
        <dbReference type="EMBL" id="SDL26155.1"/>
    </source>
</evidence>
<dbReference type="Gene3D" id="3.90.280.10">
    <property type="entry name" value="PEBP-like"/>
    <property type="match status" value="1"/>
</dbReference>
<dbReference type="NCBIfam" id="TIGR00481">
    <property type="entry name" value="YbhB/YbcL family Raf kinase inhibitor-like protein"/>
    <property type="match status" value="1"/>
</dbReference>
<dbReference type="OrthoDB" id="9797506at2"/>
<organism evidence="2 3">
    <name type="scientific">Modicisalibacter muralis</name>
    <dbReference type="NCBI Taxonomy" id="119000"/>
    <lineage>
        <taxon>Bacteria</taxon>
        <taxon>Pseudomonadati</taxon>
        <taxon>Pseudomonadota</taxon>
        <taxon>Gammaproteobacteria</taxon>
        <taxon>Oceanospirillales</taxon>
        <taxon>Halomonadaceae</taxon>
        <taxon>Modicisalibacter</taxon>
    </lineage>
</organism>
<dbReference type="STRING" id="119000.SAMN05661010_01249"/>
<protein>
    <recommendedName>
        <fullName evidence="4">Phospholipid-binding protein, PBP family</fullName>
    </recommendedName>
</protein>
<dbReference type="PANTHER" id="PTHR30289">
    <property type="entry name" value="UNCHARACTERIZED PROTEIN YBCL-RELATED"/>
    <property type="match status" value="1"/>
</dbReference>
<dbReference type="RefSeq" id="WP_089726590.1">
    <property type="nucleotide sequence ID" value="NZ_FNGI01000002.1"/>
</dbReference>
<dbReference type="AlphaFoldDB" id="A0A1G9IM50"/>
<reference evidence="2 3" key="1">
    <citation type="submission" date="2016-10" db="EMBL/GenBank/DDBJ databases">
        <authorList>
            <person name="de Groot N.N."/>
        </authorList>
    </citation>
    <scope>NUCLEOTIDE SEQUENCE [LARGE SCALE GENOMIC DNA]</scope>
    <source>
        <strain evidence="2 3">DSM 14789</strain>
    </source>
</reference>
<dbReference type="CDD" id="cd00865">
    <property type="entry name" value="PEBP_bact_arch"/>
    <property type="match status" value="1"/>
</dbReference>
<evidence type="ECO:0008006" key="4">
    <source>
        <dbReference type="Google" id="ProtNLM"/>
    </source>
</evidence>
<sequence length="210" mass="22582">MQLTVHGIDDQQPIPGTFAFGVPGDGEPMTLGPNRNPALSWSDAPENTRSFAVIVVDPDVPGDPSDVNQQGKSLPASMPRVDFYHWVLVDVPGESRDIGEGEDSDGVTAKGKSPGKAAFGVRGINTFTDFLADDPDMGGIYGGYDGPCPPWNDELIHRYRFTVYALDVDSLELSGEFTGAEVLEAMQGHILDQATLTGTYTLNPDLRRGQ</sequence>
<dbReference type="Pfam" id="PF01161">
    <property type="entry name" value="PBP"/>
    <property type="match status" value="1"/>
</dbReference>
<dbReference type="EMBL" id="FNGI01000002">
    <property type="protein sequence ID" value="SDL26155.1"/>
    <property type="molecule type" value="Genomic_DNA"/>
</dbReference>
<dbReference type="InterPro" id="IPR005247">
    <property type="entry name" value="YbhB_YbcL/LppC-like"/>
</dbReference>
<dbReference type="InterPro" id="IPR036610">
    <property type="entry name" value="PEBP-like_sf"/>
</dbReference>
<dbReference type="SUPFAM" id="SSF49777">
    <property type="entry name" value="PEBP-like"/>
    <property type="match status" value="1"/>
</dbReference>
<proteinExistence type="predicted"/>
<dbReference type="InterPro" id="IPR008914">
    <property type="entry name" value="PEBP"/>
</dbReference>
<accession>A0A1G9IM50</accession>
<dbReference type="PANTHER" id="PTHR30289:SF1">
    <property type="entry name" value="PEBP (PHOSPHATIDYLETHANOLAMINE-BINDING PROTEIN) FAMILY PROTEIN"/>
    <property type="match status" value="1"/>
</dbReference>
<evidence type="ECO:0000313" key="3">
    <source>
        <dbReference type="Proteomes" id="UP000198654"/>
    </source>
</evidence>
<name>A0A1G9IM50_9GAMM</name>
<gene>
    <name evidence="2" type="ORF">SAMN05661010_01249</name>
</gene>
<feature type="region of interest" description="Disordered" evidence="1">
    <location>
        <begin position="1"/>
        <end position="43"/>
    </location>
</feature>
<dbReference type="Proteomes" id="UP000198654">
    <property type="component" value="Unassembled WGS sequence"/>
</dbReference>
<keyword evidence="3" id="KW-1185">Reference proteome</keyword>